<dbReference type="AlphaFoldDB" id="A0A9D2HJX7"/>
<sequence>MRKTQITALFTAAVLAAAASLTGCKSQENSSDTSAAAPASEASSEAPASEASGESPAEETPESGSGEDPVELIVFAAASMTETLEEISEMYKEEAPNVTLSFNFDSSGTLKTQIQEGAECDLFISAAQKQMNELDGSLGEDVNPDGLDYVEQGTRIDLLENKVALTVPDGNPKGIESFEDLAEKLQAGDILMAMGNSDVPVGQYTQAIFEYYGLDEEALAGAGVLTYGSNVKEVTTQVKEASVDCGIVYATDAASDELTVVDTATPEMCGQVVYPAAVLNISEHKDEAKAFLDYLQTEPCMEVFESVGFSPAG</sequence>
<dbReference type="GO" id="GO:0030973">
    <property type="term" value="F:molybdate ion binding"/>
    <property type="evidence" value="ECO:0007669"/>
    <property type="project" value="TreeGrafter"/>
</dbReference>
<reference evidence="6" key="1">
    <citation type="journal article" date="2021" name="PeerJ">
        <title>Extensive microbial diversity within the chicken gut microbiome revealed by metagenomics and culture.</title>
        <authorList>
            <person name="Gilroy R."/>
            <person name="Ravi A."/>
            <person name="Getino M."/>
            <person name="Pursley I."/>
            <person name="Horton D.L."/>
            <person name="Alikhan N.F."/>
            <person name="Baker D."/>
            <person name="Gharbi K."/>
            <person name="Hall N."/>
            <person name="Watson M."/>
            <person name="Adriaenssens E.M."/>
            <person name="Foster-Nyarko E."/>
            <person name="Jarju S."/>
            <person name="Secka A."/>
            <person name="Antonio M."/>
            <person name="Oren A."/>
            <person name="Chaudhuri R.R."/>
            <person name="La Ragione R."/>
            <person name="Hildebrand F."/>
            <person name="Pallen M.J."/>
        </authorList>
    </citation>
    <scope>NUCLEOTIDE SEQUENCE</scope>
    <source>
        <strain evidence="6">CHK178-16964</strain>
    </source>
</reference>
<dbReference type="PANTHER" id="PTHR30632">
    <property type="entry name" value="MOLYBDATE-BINDING PERIPLASMIC PROTEIN"/>
    <property type="match status" value="1"/>
</dbReference>
<feature type="compositionally biased region" description="Polar residues" evidence="4">
    <location>
        <begin position="23"/>
        <end position="32"/>
    </location>
</feature>
<dbReference type="InterPro" id="IPR005950">
    <property type="entry name" value="ModA"/>
</dbReference>
<gene>
    <name evidence="6" type="primary">modA</name>
    <name evidence="6" type="ORF">IAA07_11650</name>
</gene>
<dbReference type="Gene3D" id="3.40.190.10">
    <property type="entry name" value="Periplasmic binding protein-like II"/>
    <property type="match status" value="2"/>
</dbReference>
<proteinExistence type="inferred from homology"/>
<feature type="compositionally biased region" description="Low complexity" evidence="4">
    <location>
        <begin position="33"/>
        <end position="55"/>
    </location>
</feature>
<dbReference type="Proteomes" id="UP000823900">
    <property type="component" value="Unassembled WGS sequence"/>
</dbReference>
<keyword evidence="3 5" id="KW-0732">Signal</keyword>
<evidence type="ECO:0000256" key="3">
    <source>
        <dbReference type="ARBA" id="ARBA00022729"/>
    </source>
</evidence>
<dbReference type="Pfam" id="PF13531">
    <property type="entry name" value="SBP_bac_11"/>
    <property type="match status" value="1"/>
</dbReference>
<feature type="region of interest" description="Disordered" evidence="4">
    <location>
        <begin position="23"/>
        <end position="68"/>
    </location>
</feature>
<feature type="chain" id="PRO_5039555066" evidence="5">
    <location>
        <begin position="19"/>
        <end position="313"/>
    </location>
</feature>
<dbReference type="NCBIfam" id="TIGR01256">
    <property type="entry name" value="modA"/>
    <property type="match status" value="1"/>
</dbReference>
<organism evidence="6 7">
    <name type="scientific">Candidatus Lachnoclostridium stercoravium</name>
    <dbReference type="NCBI Taxonomy" id="2838633"/>
    <lineage>
        <taxon>Bacteria</taxon>
        <taxon>Bacillati</taxon>
        <taxon>Bacillota</taxon>
        <taxon>Clostridia</taxon>
        <taxon>Lachnospirales</taxon>
        <taxon>Lachnospiraceae</taxon>
    </lineage>
</organism>
<comment type="caution">
    <text evidence="6">The sequence shown here is derived from an EMBL/GenBank/DDBJ whole genome shotgun (WGS) entry which is preliminary data.</text>
</comment>
<feature type="signal peptide" evidence="5">
    <location>
        <begin position="1"/>
        <end position="18"/>
    </location>
</feature>
<comment type="similarity">
    <text evidence="1">Belongs to the bacterial solute-binding protein ModA family.</text>
</comment>
<keyword evidence="2" id="KW-0479">Metal-binding</keyword>
<dbReference type="GO" id="GO:0046872">
    <property type="term" value="F:metal ion binding"/>
    <property type="evidence" value="ECO:0007669"/>
    <property type="project" value="UniProtKB-KW"/>
</dbReference>
<dbReference type="GO" id="GO:0015689">
    <property type="term" value="P:molybdate ion transport"/>
    <property type="evidence" value="ECO:0007669"/>
    <property type="project" value="InterPro"/>
</dbReference>
<evidence type="ECO:0000313" key="6">
    <source>
        <dbReference type="EMBL" id="HJA72207.1"/>
    </source>
</evidence>
<dbReference type="PROSITE" id="PS51257">
    <property type="entry name" value="PROKAR_LIPOPROTEIN"/>
    <property type="match status" value="1"/>
</dbReference>
<accession>A0A9D2HJX7</accession>
<name>A0A9D2HJX7_9FIRM</name>
<reference evidence="6" key="2">
    <citation type="submission" date="2021-04" db="EMBL/GenBank/DDBJ databases">
        <authorList>
            <person name="Gilroy R."/>
        </authorList>
    </citation>
    <scope>NUCLEOTIDE SEQUENCE</scope>
    <source>
        <strain evidence="6">CHK178-16964</strain>
    </source>
</reference>
<dbReference type="PANTHER" id="PTHR30632:SF0">
    <property type="entry name" value="SULFATE-BINDING PROTEIN"/>
    <property type="match status" value="1"/>
</dbReference>
<evidence type="ECO:0000256" key="4">
    <source>
        <dbReference type="SAM" id="MobiDB-lite"/>
    </source>
</evidence>
<evidence type="ECO:0000313" key="7">
    <source>
        <dbReference type="Proteomes" id="UP000823900"/>
    </source>
</evidence>
<dbReference type="SUPFAM" id="SSF53850">
    <property type="entry name" value="Periplasmic binding protein-like II"/>
    <property type="match status" value="1"/>
</dbReference>
<dbReference type="InterPro" id="IPR050682">
    <property type="entry name" value="ModA/WtpA"/>
</dbReference>
<evidence type="ECO:0000256" key="1">
    <source>
        <dbReference type="ARBA" id="ARBA00009175"/>
    </source>
</evidence>
<dbReference type="EMBL" id="DWZA01000100">
    <property type="protein sequence ID" value="HJA72207.1"/>
    <property type="molecule type" value="Genomic_DNA"/>
</dbReference>
<evidence type="ECO:0000256" key="5">
    <source>
        <dbReference type="SAM" id="SignalP"/>
    </source>
</evidence>
<protein>
    <submittedName>
        <fullName evidence="6">Molybdate ABC transporter substrate-binding protein</fullName>
    </submittedName>
</protein>
<evidence type="ECO:0000256" key="2">
    <source>
        <dbReference type="ARBA" id="ARBA00022723"/>
    </source>
</evidence>